<evidence type="ECO:0000256" key="6">
    <source>
        <dbReference type="ARBA" id="ARBA00023136"/>
    </source>
</evidence>
<dbReference type="Gene3D" id="1.10.3720.10">
    <property type="entry name" value="MetI-like"/>
    <property type="match status" value="1"/>
</dbReference>
<evidence type="ECO:0000256" key="5">
    <source>
        <dbReference type="ARBA" id="ARBA00022989"/>
    </source>
</evidence>
<evidence type="ECO:0000256" key="7">
    <source>
        <dbReference type="RuleBase" id="RU363032"/>
    </source>
</evidence>
<dbReference type="FunFam" id="1.10.3720.10:FF:000001">
    <property type="entry name" value="Glycine betaine ABC transporter, permease"/>
    <property type="match status" value="1"/>
</dbReference>
<dbReference type="PANTHER" id="PTHR47737">
    <property type="entry name" value="GLYCINE BETAINE/PROLINE BETAINE TRANSPORT SYSTEM PERMEASE PROTEIN PROW"/>
    <property type="match status" value="1"/>
</dbReference>
<feature type="transmembrane region" description="Helical" evidence="7">
    <location>
        <begin position="101"/>
        <end position="124"/>
    </location>
</feature>
<dbReference type="EMBL" id="BAYM01000037">
    <property type="protein sequence ID" value="GAN35975.1"/>
    <property type="molecule type" value="Genomic_DNA"/>
</dbReference>
<evidence type="ECO:0000313" key="9">
    <source>
        <dbReference type="EMBL" id="GAN35975.1"/>
    </source>
</evidence>
<keyword evidence="4 7" id="KW-0812">Transmembrane</keyword>
<name>A0A0C9NVK7_LACPA</name>
<dbReference type="PANTHER" id="PTHR47737:SF1">
    <property type="entry name" value="GLYCINE BETAINE_PROLINE BETAINE TRANSPORT SYSTEM PERMEASE PROTEIN PROW"/>
    <property type="match status" value="1"/>
</dbReference>
<accession>A0A0C9NVK7</accession>
<keyword evidence="6 7" id="KW-0472">Membrane</keyword>
<feature type="domain" description="ABC transmembrane type-1" evidence="8">
    <location>
        <begin position="97"/>
        <end position="276"/>
    </location>
</feature>
<dbReference type="InterPro" id="IPR000515">
    <property type="entry name" value="MetI-like"/>
</dbReference>
<dbReference type="Proteomes" id="UP000032552">
    <property type="component" value="Unassembled WGS sequence"/>
</dbReference>
<keyword evidence="2 7" id="KW-0813">Transport</keyword>
<dbReference type="GO" id="GO:0043190">
    <property type="term" value="C:ATP-binding cassette (ABC) transporter complex"/>
    <property type="evidence" value="ECO:0007669"/>
    <property type="project" value="TreeGrafter"/>
</dbReference>
<comment type="similarity">
    <text evidence="7">Belongs to the binding-protein-dependent transport system permease family.</text>
</comment>
<feature type="transmembrane region" description="Helical" evidence="7">
    <location>
        <begin position="255"/>
        <end position="275"/>
    </location>
</feature>
<dbReference type="GO" id="GO:0015226">
    <property type="term" value="F:carnitine transmembrane transporter activity"/>
    <property type="evidence" value="ECO:0007669"/>
    <property type="project" value="TreeGrafter"/>
</dbReference>
<reference evidence="10" key="1">
    <citation type="submission" date="2014-05" db="EMBL/GenBank/DDBJ databases">
        <title>Whole genome sequencing of Lactobacillus casei NRIC0644.</title>
        <authorList>
            <person name="Atarashi H."/>
            <person name="Yoshida Y."/>
            <person name="Fujimura S."/>
            <person name="Tanaka N."/>
            <person name="Shiwa Y."/>
            <person name="Yoshikawa H."/>
            <person name="Okada S."/>
            <person name="Nakagawa J."/>
        </authorList>
    </citation>
    <scope>NUCLEOTIDE SEQUENCE [LARGE SCALE GENOMIC DNA]</scope>
    <source>
        <strain evidence="10">NRIC0644</strain>
    </source>
</reference>
<feature type="transmembrane region" description="Helical" evidence="7">
    <location>
        <begin position="48"/>
        <end position="68"/>
    </location>
</feature>
<feature type="transmembrane region" description="Helical" evidence="7">
    <location>
        <begin position="20"/>
        <end position="41"/>
    </location>
</feature>
<feature type="transmembrane region" description="Helical" evidence="7">
    <location>
        <begin position="144"/>
        <end position="170"/>
    </location>
</feature>
<dbReference type="Pfam" id="PF00528">
    <property type="entry name" value="BPD_transp_1"/>
    <property type="match status" value="1"/>
</dbReference>
<evidence type="ECO:0000313" key="10">
    <source>
        <dbReference type="Proteomes" id="UP000032552"/>
    </source>
</evidence>
<evidence type="ECO:0000256" key="3">
    <source>
        <dbReference type="ARBA" id="ARBA00022475"/>
    </source>
</evidence>
<organism evidence="9 10">
    <name type="scientific">Lacticaseibacillus paracasei NRIC 0644</name>
    <dbReference type="NCBI Taxonomy" id="1435038"/>
    <lineage>
        <taxon>Bacteria</taxon>
        <taxon>Bacillati</taxon>
        <taxon>Bacillota</taxon>
        <taxon>Bacilli</taxon>
        <taxon>Lactobacillales</taxon>
        <taxon>Lactobacillaceae</taxon>
        <taxon>Lacticaseibacillus</taxon>
    </lineage>
</organism>
<keyword evidence="3" id="KW-1003">Cell membrane</keyword>
<feature type="transmembrane region" description="Helical" evidence="7">
    <location>
        <begin position="223"/>
        <end position="243"/>
    </location>
</feature>
<proteinExistence type="inferred from homology"/>
<evidence type="ECO:0000259" key="8">
    <source>
        <dbReference type="PROSITE" id="PS50928"/>
    </source>
</evidence>
<keyword evidence="5 7" id="KW-1133">Transmembrane helix</keyword>
<feature type="transmembrane region" description="Helical" evidence="7">
    <location>
        <begin position="74"/>
        <end position="94"/>
    </location>
</feature>
<dbReference type="AlphaFoldDB" id="A0A0C9NVK7"/>
<dbReference type="GO" id="GO:0015871">
    <property type="term" value="P:choline transport"/>
    <property type="evidence" value="ECO:0007669"/>
    <property type="project" value="TreeGrafter"/>
</dbReference>
<comment type="caution">
    <text evidence="9">The sequence shown here is derived from an EMBL/GenBank/DDBJ whole genome shotgun (WGS) entry which is preliminary data.</text>
</comment>
<dbReference type="CDD" id="cd06261">
    <property type="entry name" value="TM_PBP2"/>
    <property type="match status" value="1"/>
</dbReference>
<protein>
    <submittedName>
        <fullName evidence="9">Glycine betaine ABC superfamily ATP binding cassette transporter, membrane protein</fullName>
    </submittedName>
</protein>
<gene>
    <name evidence="9" type="ORF">LC0644_0564</name>
</gene>
<evidence type="ECO:0000256" key="1">
    <source>
        <dbReference type="ARBA" id="ARBA00004141"/>
    </source>
</evidence>
<dbReference type="InterPro" id="IPR035906">
    <property type="entry name" value="MetI-like_sf"/>
</dbReference>
<dbReference type="SUPFAM" id="SSF161098">
    <property type="entry name" value="MetI-like"/>
    <property type="match status" value="1"/>
</dbReference>
<evidence type="ECO:0000256" key="2">
    <source>
        <dbReference type="ARBA" id="ARBA00022448"/>
    </source>
</evidence>
<sequence>MSNILISIPTLPLAHWVDSFVAWLTQFSGFFGVLTNFIGGIVNAFQAVFDFIPIWLFIILVLALTWYLKRDQKYRSLLIFELLGLLLIWNLGFWRDMTQTLTLVLTASLLAIVIGVPLGIWAAESKSVSAVVKPLMDFMQTMPAFVYLIPAVAFFGIGMVPGVVASVIFAMPPTVRMTQLGITQVPADLNEAAVAFGATGWQQLLKVQLPFARGTIMAGINQSMMLALSMVVIASMIGAMGLGTKVYFAVGRNDAGGGFVAGLAIVILAIILDRITQSLNRSR</sequence>
<dbReference type="GO" id="GO:0005275">
    <property type="term" value="F:amine transmembrane transporter activity"/>
    <property type="evidence" value="ECO:0007669"/>
    <property type="project" value="TreeGrafter"/>
</dbReference>
<dbReference type="RefSeq" id="WP_003566845.1">
    <property type="nucleotide sequence ID" value="NZ_BAYM01000037.1"/>
</dbReference>
<dbReference type="PROSITE" id="PS50928">
    <property type="entry name" value="ABC_TM1"/>
    <property type="match status" value="1"/>
</dbReference>
<dbReference type="GO" id="GO:0031460">
    <property type="term" value="P:glycine betaine transport"/>
    <property type="evidence" value="ECO:0007669"/>
    <property type="project" value="TreeGrafter"/>
</dbReference>
<evidence type="ECO:0000256" key="4">
    <source>
        <dbReference type="ARBA" id="ARBA00022692"/>
    </source>
</evidence>
<comment type="subcellular location">
    <subcellularLocation>
        <location evidence="7">Cell membrane</location>
        <topology evidence="7">Multi-pass membrane protein</topology>
    </subcellularLocation>
    <subcellularLocation>
        <location evidence="1">Membrane</location>
        <topology evidence="1">Multi-pass membrane protein</topology>
    </subcellularLocation>
</comment>